<feature type="transmembrane region" description="Helical" evidence="1">
    <location>
        <begin position="63"/>
        <end position="88"/>
    </location>
</feature>
<dbReference type="EMBL" id="JADNRY010000013">
    <property type="protein sequence ID" value="KAF9074312.1"/>
    <property type="molecule type" value="Genomic_DNA"/>
</dbReference>
<evidence type="ECO:0000256" key="1">
    <source>
        <dbReference type="SAM" id="Phobius"/>
    </source>
</evidence>
<organism evidence="2 3">
    <name type="scientific">Rhodocollybia butyracea</name>
    <dbReference type="NCBI Taxonomy" id="206335"/>
    <lineage>
        <taxon>Eukaryota</taxon>
        <taxon>Fungi</taxon>
        <taxon>Dikarya</taxon>
        <taxon>Basidiomycota</taxon>
        <taxon>Agaricomycotina</taxon>
        <taxon>Agaricomycetes</taxon>
        <taxon>Agaricomycetidae</taxon>
        <taxon>Agaricales</taxon>
        <taxon>Marasmiineae</taxon>
        <taxon>Omphalotaceae</taxon>
        <taxon>Rhodocollybia</taxon>
    </lineage>
</organism>
<comment type="caution">
    <text evidence="2">The sequence shown here is derived from an EMBL/GenBank/DDBJ whole genome shotgun (WGS) entry which is preliminary data.</text>
</comment>
<evidence type="ECO:0000313" key="3">
    <source>
        <dbReference type="Proteomes" id="UP000772434"/>
    </source>
</evidence>
<keyword evidence="1" id="KW-1133">Transmembrane helix</keyword>
<dbReference type="Proteomes" id="UP000772434">
    <property type="component" value="Unassembled WGS sequence"/>
</dbReference>
<gene>
    <name evidence="2" type="ORF">BDP27DRAFT_1316845</name>
</gene>
<keyword evidence="1" id="KW-0812">Transmembrane</keyword>
<feature type="transmembrane region" description="Helical" evidence="1">
    <location>
        <begin position="276"/>
        <end position="300"/>
    </location>
</feature>
<feature type="transmembrane region" description="Helical" evidence="1">
    <location>
        <begin position="130"/>
        <end position="148"/>
    </location>
</feature>
<dbReference type="AlphaFoldDB" id="A0A9P5UCN1"/>
<keyword evidence="3" id="KW-1185">Reference proteome</keyword>
<dbReference type="OrthoDB" id="3058276at2759"/>
<keyword evidence="1" id="KW-0472">Membrane</keyword>
<name>A0A9P5UCN1_9AGAR</name>
<protein>
    <submittedName>
        <fullName evidence="2">Uncharacterized protein</fullName>
    </submittedName>
</protein>
<feature type="non-terminal residue" evidence="2">
    <location>
        <position position="1"/>
    </location>
</feature>
<evidence type="ECO:0000313" key="2">
    <source>
        <dbReference type="EMBL" id="KAF9074312.1"/>
    </source>
</evidence>
<accession>A0A9P5UCN1</accession>
<proteinExistence type="predicted"/>
<sequence length="327" mass="36843">MSTNNAVERGGDSRQQTVSRANRFSPNWDLEEGVDEHLNSGYRLWASLVSNTQSLWDSRLRALWIRTLLFILILHPTLCLLGELIWLYSFESYSASDIQYIISSSSWYPSPNANIAAQLLRTPALVLEKFYLEFCIFPFLVFIVTIFMKTLRNRLKVCAQVCTISILDPLKLGDAVFSTQPACTAQVEDAFCRKLQNLQSHHTMQESVGLETSAVTGAPNIFRKTTLYDPAFCAFIHCPLVALVCFLKFSMVSLFISAPGLKDDQLAHTPLSSARFILSLIFGLVYSFSILAVAVIWSLLAYHQLSTEDEIWGHFLKDLDTIPSSHL</sequence>
<feature type="transmembrane region" description="Helical" evidence="1">
    <location>
        <begin position="231"/>
        <end position="256"/>
    </location>
</feature>
<reference evidence="2" key="1">
    <citation type="submission" date="2020-11" db="EMBL/GenBank/DDBJ databases">
        <authorList>
            <consortium name="DOE Joint Genome Institute"/>
            <person name="Ahrendt S."/>
            <person name="Riley R."/>
            <person name="Andreopoulos W."/>
            <person name="Labutti K."/>
            <person name="Pangilinan J."/>
            <person name="Ruiz-Duenas F.J."/>
            <person name="Barrasa J.M."/>
            <person name="Sanchez-Garcia M."/>
            <person name="Camarero S."/>
            <person name="Miyauchi S."/>
            <person name="Serrano A."/>
            <person name="Linde D."/>
            <person name="Babiker R."/>
            <person name="Drula E."/>
            <person name="Ayuso-Fernandez I."/>
            <person name="Pacheco R."/>
            <person name="Padilla G."/>
            <person name="Ferreira P."/>
            <person name="Barriuso J."/>
            <person name="Kellner H."/>
            <person name="Castanera R."/>
            <person name="Alfaro M."/>
            <person name="Ramirez L."/>
            <person name="Pisabarro A.G."/>
            <person name="Kuo A."/>
            <person name="Tritt A."/>
            <person name="Lipzen A."/>
            <person name="He G."/>
            <person name="Yan M."/>
            <person name="Ng V."/>
            <person name="Cullen D."/>
            <person name="Martin F."/>
            <person name="Rosso M.-N."/>
            <person name="Henrissat B."/>
            <person name="Hibbett D."/>
            <person name="Martinez A.T."/>
            <person name="Grigoriev I.V."/>
        </authorList>
    </citation>
    <scope>NUCLEOTIDE SEQUENCE</scope>
    <source>
        <strain evidence="2">AH 40177</strain>
    </source>
</reference>